<dbReference type="PANTHER" id="PTHR48100">
    <property type="entry name" value="BROAD-SPECIFICITY PHOSPHATASE YOR283W-RELATED"/>
    <property type="match status" value="1"/>
</dbReference>
<evidence type="ECO:0000313" key="1">
    <source>
        <dbReference type="EMBL" id="QEO17462.1"/>
    </source>
</evidence>
<sequence>MQPFPLLLVRHAAVQVQTGVCYGRSDVALQPGWESIVGGLAVLARGMPCSVVYTSPASRCHDMAGRLAQVTGMSMVVDARLAELDFGQWEGQRWDDVARTQLDAWAADPEGFAPPGGESGRTLRARVGAFWQDIAAKGTAACVLSHGGPLRILASLAVGEVPDLLAPSMPQGFARLLTALPFAGSGQEEADPQAEVFSLARPVHRQRVPLAGSA</sequence>
<dbReference type="EMBL" id="CP043506">
    <property type="protein sequence ID" value="QEO17462.1"/>
    <property type="molecule type" value="Genomic_DNA"/>
</dbReference>
<dbReference type="OrthoDB" id="9781415at2"/>
<proteinExistence type="predicted"/>
<protein>
    <submittedName>
        <fullName evidence="1">Phosphoglycerate mutase</fullName>
    </submittedName>
</protein>
<dbReference type="InterPro" id="IPR013078">
    <property type="entry name" value="His_Pase_superF_clade-1"/>
</dbReference>
<accession>A0A5C1YRM7</accession>
<dbReference type="PANTHER" id="PTHR48100:SF62">
    <property type="entry name" value="GLUCOSYL-3-PHOSPHOGLYCERATE PHOSPHATASE"/>
    <property type="match status" value="1"/>
</dbReference>
<gene>
    <name evidence="1" type="ORF">FLP30_06805</name>
</gene>
<dbReference type="InterPro" id="IPR029033">
    <property type="entry name" value="His_PPase_superfam"/>
</dbReference>
<keyword evidence="2" id="KW-1185">Reference proteome</keyword>
<dbReference type="CDD" id="cd07067">
    <property type="entry name" value="HP_PGM_like"/>
    <property type="match status" value="1"/>
</dbReference>
<dbReference type="SUPFAM" id="SSF53254">
    <property type="entry name" value="Phosphoglycerate mutase-like"/>
    <property type="match status" value="1"/>
</dbReference>
<dbReference type="AlphaFoldDB" id="A0A5C1YRM7"/>
<dbReference type="InterPro" id="IPR050275">
    <property type="entry name" value="PGM_Phosphatase"/>
</dbReference>
<organism evidence="1 2">
    <name type="scientific">Acetobacter vaccinii</name>
    <dbReference type="NCBI Taxonomy" id="2592655"/>
    <lineage>
        <taxon>Bacteria</taxon>
        <taxon>Pseudomonadati</taxon>
        <taxon>Pseudomonadota</taxon>
        <taxon>Alphaproteobacteria</taxon>
        <taxon>Acetobacterales</taxon>
        <taxon>Acetobacteraceae</taxon>
        <taxon>Acetobacter</taxon>
    </lineage>
</organism>
<dbReference type="Proteomes" id="UP000324536">
    <property type="component" value="Chromosome"/>
</dbReference>
<dbReference type="GO" id="GO:0016791">
    <property type="term" value="F:phosphatase activity"/>
    <property type="evidence" value="ECO:0007669"/>
    <property type="project" value="TreeGrafter"/>
</dbReference>
<evidence type="ECO:0000313" key="2">
    <source>
        <dbReference type="Proteomes" id="UP000324536"/>
    </source>
</evidence>
<name>A0A5C1YRM7_9PROT</name>
<dbReference type="GO" id="GO:0005737">
    <property type="term" value="C:cytoplasm"/>
    <property type="evidence" value="ECO:0007669"/>
    <property type="project" value="TreeGrafter"/>
</dbReference>
<dbReference type="Gene3D" id="3.40.50.1240">
    <property type="entry name" value="Phosphoglycerate mutase-like"/>
    <property type="match status" value="1"/>
</dbReference>
<dbReference type="Pfam" id="PF00300">
    <property type="entry name" value="His_Phos_1"/>
    <property type="match status" value="1"/>
</dbReference>
<dbReference type="SMART" id="SM00855">
    <property type="entry name" value="PGAM"/>
    <property type="match status" value="1"/>
</dbReference>
<dbReference type="RefSeq" id="WP_149279140.1">
    <property type="nucleotide sequence ID" value="NZ_CP043506.1"/>
</dbReference>
<reference evidence="1 2" key="1">
    <citation type="submission" date="2019-09" db="EMBL/GenBank/DDBJ databases">
        <title>Genome sequencing of strain KACC 21233.</title>
        <authorList>
            <person name="Heo J."/>
            <person name="Kim S.-J."/>
            <person name="Kim J.-S."/>
            <person name="Hong S.-B."/>
            <person name="Kwon S.-W."/>
        </authorList>
    </citation>
    <scope>NUCLEOTIDE SEQUENCE [LARGE SCALE GENOMIC DNA]</scope>
    <source>
        <strain evidence="1 2">KACC 21233</strain>
    </source>
</reference>
<dbReference type="KEGG" id="acek:FLP30_06805"/>